<reference evidence="2" key="1">
    <citation type="submission" date="2016-11" db="EMBL/GenBank/DDBJ databases">
        <title>The genome sequence of Colletotrichum cuscutae.</title>
        <authorList>
            <person name="Baroncelli R."/>
        </authorList>
    </citation>
    <scope>NUCLEOTIDE SEQUENCE</scope>
    <source>
        <strain evidence="2">IMI 304802</strain>
    </source>
</reference>
<proteinExistence type="predicted"/>
<evidence type="ECO:0000313" key="2">
    <source>
        <dbReference type="EMBL" id="KAK1473049.1"/>
    </source>
</evidence>
<organism evidence="2 3">
    <name type="scientific">Colletotrichum cuscutae</name>
    <dbReference type="NCBI Taxonomy" id="1209917"/>
    <lineage>
        <taxon>Eukaryota</taxon>
        <taxon>Fungi</taxon>
        <taxon>Dikarya</taxon>
        <taxon>Ascomycota</taxon>
        <taxon>Pezizomycotina</taxon>
        <taxon>Sordariomycetes</taxon>
        <taxon>Hypocreomycetidae</taxon>
        <taxon>Glomerellales</taxon>
        <taxon>Glomerellaceae</taxon>
        <taxon>Colletotrichum</taxon>
        <taxon>Colletotrichum acutatum species complex</taxon>
    </lineage>
</organism>
<name>A0AAI9Y3Y8_9PEZI</name>
<dbReference type="Proteomes" id="UP001239213">
    <property type="component" value="Unassembled WGS sequence"/>
</dbReference>
<evidence type="ECO:0000256" key="1">
    <source>
        <dbReference type="SAM" id="MobiDB-lite"/>
    </source>
</evidence>
<keyword evidence="3" id="KW-1185">Reference proteome</keyword>
<accession>A0AAI9Y3Y8</accession>
<protein>
    <submittedName>
        <fullName evidence="2">Uncharacterized protein</fullName>
    </submittedName>
</protein>
<gene>
    <name evidence="2" type="ORF">CCUS01_05656</name>
</gene>
<comment type="caution">
    <text evidence="2">The sequence shown here is derived from an EMBL/GenBank/DDBJ whole genome shotgun (WGS) entry which is preliminary data.</text>
</comment>
<evidence type="ECO:0000313" key="3">
    <source>
        <dbReference type="Proteomes" id="UP001239213"/>
    </source>
</evidence>
<sequence length="216" mass="23634">MGDLPPEADGDIGESRALLDRLNVALFPLSTAAAAPFGQFIRRFRSGWSWLAAEALKVGPFHRWTPTRGGRKGAALCAQITCGLRDYGKDKSPALPASACKCGGDGLVWEFCQRWCSYLKQSASWLSWRAWHQIADKFISNILAAPRMHIPGFTNFSGSADDRDQHGESLRPPGLALRTPDCAVCKQQPSLGKMRLRKPASVGILPVLYSSSRDGY</sequence>
<feature type="region of interest" description="Disordered" evidence="1">
    <location>
        <begin position="156"/>
        <end position="175"/>
    </location>
</feature>
<dbReference type="EMBL" id="MPDP01000179">
    <property type="protein sequence ID" value="KAK1473049.1"/>
    <property type="molecule type" value="Genomic_DNA"/>
</dbReference>
<dbReference type="AlphaFoldDB" id="A0AAI9Y3Y8"/>
<feature type="compositionally biased region" description="Basic and acidic residues" evidence="1">
    <location>
        <begin position="160"/>
        <end position="169"/>
    </location>
</feature>